<proteinExistence type="inferred from homology"/>
<reference evidence="8 9" key="1">
    <citation type="submission" date="2020-08" db="EMBL/GenBank/DDBJ databases">
        <title>Acidobacteriota in marine sediments use diverse sulfur dissimilation pathways.</title>
        <authorList>
            <person name="Wasmund K."/>
        </authorList>
    </citation>
    <scope>NUCLEOTIDE SEQUENCE [LARGE SCALE GENOMIC DNA]</scope>
    <source>
        <strain evidence="8">MAG AM3-A</strain>
    </source>
</reference>
<dbReference type="Pfam" id="PF07681">
    <property type="entry name" value="DoxX"/>
    <property type="match status" value="1"/>
</dbReference>
<evidence type="ECO:0000256" key="7">
    <source>
        <dbReference type="SAM" id="Phobius"/>
    </source>
</evidence>
<keyword evidence="5 7" id="KW-1133">Transmembrane helix</keyword>
<dbReference type="InterPro" id="IPR032808">
    <property type="entry name" value="DoxX"/>
</dbReference>
<dbReference type="EMBL" id="JACXWA010000006">
    <property type="protein sequence ID" value="MBD3869787.1"/>
    <property type="molecule type" value="Genomic_DNA"/>
</dbReference>
<feature type="transmembrane region" description="Helical" evidence="7">
    <location>
        <begin position="125"/>
        <end position="143"/>
    </location>
</feature>
<dbReference type="PANTHER" id="PTHR33452:SF1">
    <property type="entry name" value="INNER MEMBRANE PROTEIN YPHA-RELATED"/>
    <property type="match status" value="1"/>
</dbReference>
<dbReference type="GO" id="GO:0005886">
    <property type="term" value="C:plasma membrane"/>
    <property type="evidence" value="ECO:0007669"/>
    <property type="project" value="UniProtKB-SubCell"/>
</dbReference>
<sequence length="170" mass="18297">MEFRDTLSRANSLVERVTGKLASIAPLATRIVIGLAFFQAGTGKFRNFENVIGFFDSLGIPFPAFNAGLVASMETVGGAMLIFGLFTRFFASGLTVTMVVALLTADTSDFLASWGSASQLSPTDVTAFTFLLFLLWLVFYGAGKLSLDALLRRILHSERTPIGSLSPESL</sequence>
<evidence type="ECO:0000256" key="4">
    <source>
        <dbReference type="ARBA" id="ARBA00022692"/>
    </source>
</evidence>
<feature type="transmembrane region" description="Helical" evidence="7">
    <location>
        <begin position="21"/>
        <end position="40"/>
    </location>
</feature>
<dbReference type="AlphaFoldDB" id="A0A8J6XW15"/>
<evidence type="ECO:0000256" key="2">
    <source>
        <dbReference type="ARBA" id="ARBA00006679"/>
    </source>
</evidence>
<feature type="transmembrane region" description="Helical" evidence="7">
    <location>
        <begin position="85"/>
        <end position="105"/>
    </location>
</feature>
<evidence type="ECO:0000313" key="8">
    <source>
        <dbReference type="EMBL" id="MBD3869787.1"/>
    </source>
</evidence>
<keyword evidence="3" id="KW-1003">Cell membrane</keyword>
<evidence type="ECO:0000256" key="5">
    <source>
        <dbReference type="ARBA" id="ARBA00022989"/>
    </source>
</evidence>
<organism evidence="8 9">
    <name type="scientific">Candidatus Sulfomarinibacter kjeldsenii</name>
    <dbReference type="NCBI Taxonomy" id="2885994"/>
    <lineage>
        <taxon>Bacteria</taxon>
        <taxon>Pseudomonadati</taxon>
        <taxon>Acidobacteriota</taxon>
        <taxon>Thermoanaerobaculia</taxon>
        <taxon>Thermoanaerobaculales</taxon>
        <taxon>Candidatus Sulfomarinibacteraceae</taxon>
        <taxon>Candidatus Sulfomarinibacter</taxon>
    </lineage>
</organism>
<comment type="similarity">
    <text evidence="2">Belongs to the DoxX family.</text>
</comment>
<evidence type="ECO:0000256" key="6">
    <source>
        <dbReference type="ARBA" id="ARBA00023136"/>
    </source>
</evidence>
<accession>A0A8J6XW15</accession>
<feature type="transmembrane region" description="Helical" evidence="7">
    <location>
        <begin position="52"/>
        <end position="73"/>
    </location>
</feature>
<dbReference type="Proteomes" id="UP000598633">
    <property type="component" value="Unassembled WGS sequence"/>
</dbReference>
<name>A0A8J6XW15_9BACT</name>
<keyword evidence="6 7" id="KW-0472">Membrane</keyword>
<gene>
    <name evidence="8" type="ORF">IFJ97_00310</name>
</gene>
<keyword evidence="4 7" id="KW-0812">Transmembrane</keyword>
<dbReference type="PANTHER" id="PTHR33452">
    <property type="entry name" value="OXIDOREDUCTASE CATD-RELATED"/>
    <property type="match status" value="1"/>
</dbReference>
<evidence type="ECO:0000256" key="3">
    <source>
        <dbReference type="ARBA" id="ARBA00022475"/>
    </source>
</evidence>
<comment type="subcellular location">
    <subcellularLocation>
        <location evidence="1">Cell membrane</location>
        <topology evidence="1">Multi-pass membrane protein</topology>
    </subcellularLocation>
</comment>
<protein>
    <submittedName>
        <fullName evidence="8">DoxX family protein</fullName>
    </submittedName>
</protein>
<evidence type="ECO:0000256" key="1">
    <source>
        <dbReference type="ARBA" id="ARBA00004651"/>
    </source>
</evidence>
<evidence type="ECO:0000313" key="9">
    <source>
        <dbReference type="Proteomes" id="UP000598633"/>
    </source>
</evidence>
<comment type="caution">
    <text evidence="8">The sequence shown here is derived from an EMBL/GenBank/DDBJ whole genome shotgun (WGS) entry which is preliminary data.</text>
</comment>
<dbReference type="InterPro" id="IPR051907">
    <property type="entry name" value="DoxX-like_oxidoreductase"/>
</dbReference>